<organism evidence="2 3">
    <name type="scientific">Streptomyces thermolineatus</name>
    <dbReference type="NCBI Taxonomy" id="44033"/>
    <lineage>
        <taxon>Bacteria</taxon>
        <taxon>Bacillati</taxon>
        <taxon>Actinomycetota</taxon>
        <taxon>Actinomycetes</taxon>
        <taxon>Kitasatosporales</taxon>
        <taxon>Streptomycetaceae</taxon>
        <taxon>Streptomyces</taxon>
    </lineage>
</organism>
<dbReference type="EMBL" id="BAAATA010000017">
    <property type="protein sequence ID" value="GAA2493115.1"/>
    <property type="molecule type" value="Genomic_DNA"/>
</dbReference>
<feature type="compositionally biased region" description="Gly residues" evidence="1">
    <location>
        <begin position="172"/>
        <end position="182"/>
    </location>
</feature>
<evidence type="ECO:0000313" key="2">
    <source>
        <dbReference type="EMBL" id="GAA2493115.1"/>
    </source>
</evidence>
<evidence type="ECO:0000256" key="1">
    <source>
        <dbReference type="SAM" id="MobiDB-lite"/>
    </source>
</evidence>
<keyword evidence="3" id="KW-1185">Reference proteome</keyword>
<dbReference type="Proteomes" id="UP001501358">
    <property type="component" value="Unassembled WGS sequence"/>
</dbReference>
<evidence type="ECO:0000313" key="3">
    <source>
        <dbReference type="Proteomes" id="UP001501358"/>
    </source>
</evidence>
<dbReference type="RefSeq" id="WP_344383815.1">
    <property type="nucleotide sequence ID" value="NZ_BAAATA010000017.1"/>
</dbReference>
<feature type="region of interest" description="Disordered" evidence="1">
    <location>
        <begin position="164"/>
        <end position="185"/>
    </location>
</feature>
<dbReference type="GO" id="GO:0016301">
    <property type="term" value="F:kinase activity"/>
    <property type="evidence" value="ECO:0007669"/>
    <property type="project" value="UniProtKB-KW"/>
</dbReference>
<dbReference type="InterPro" id="IPR016064">
    <property type="entry name" value="NAD/diacylglycerol_kinase_sf"/>
</dbReference>
<keyword evidence="2" id="KW-0418">Kinase</keyword>
<name>A0ABN3LZC3_9ACTN</name>
<feature type="region of interest" description="Disordered" evidence="1">
    <location>
        <begin position="283"/>
        <end position="305"/>
    </location>
</feature>
<reference evidence="2 3" key="1">
    <citation type="journal article" date="2019" name="Int. J. Syst. Evol. Microbiol.">
        <title>The Global Catalogue of Microorganisms (GCM) 10K type strain sequencing project: providing services to taxonomists for standard genome sequencing and annotation.</title>
        <authorList>
            <consortium name="The Broad Institute Genomics Platform"/>
            <consortium name="The Broad Institute Genome Sequencing Center for Infectious Disease"/>
            <person name="Wu L."/>
            <person name="Ma J."/>
        </authorList>
    </citation>
    <scope>NUCLEOTIDE SEQUENCE [LARGE SCALE GENOMIC DNA]</scope>
    <source>
        <strain evidence="2 3">JCM 6307</strain>
    </source>
</reference>
<sequence length="349" mass="36680">MSAQQPAGEPLLVVIDRTARTVDGESVRIARDVLCAGARVKLCLPETPEEMERALARRGRRRPVVVGDDRALLAAVRTLHRLRELQRDALALVPVGPHQALALSRTLGVPQDAVAAARAALAGEERNLDLLQDDSGGIVVGALRIPGGGRVPAPAVPVEADRYDRDPAEADGSGGGGTGAGRTDGLFDRARDGWWSPVGRTARTVARSLGAPLLSLSGLVGAVGPGSPGSGGVLPQHRGHRLRVEADGVLLADLDRPVRQVSLSNARPVPDDGLVEVTVRYPSSSLRTDAEQETGGGRGASPTRVRARAVTVSGRDFHYRADTVVAGPVRSRTWTVQPGAWRLTLPRAS</sequence>
<dbReference type="SUPFAM" id="SSF111331">
    <property type="entry name" value="NAD kinase/diacylglycerol kinase-like"/>
    <property type="match status" value="1"/>
</dbReference>
<comment type="caution">
    <text evidence="2">The sequence shown here is derived from an EMBL/GenBank/DDBJ whole genome shotgun (WGS) entry which is preliminary data.</text>
</comment>
<accession>A0ABN3LZC3</accession>
<dbReference type="InterPro" id="IPR017438">
    <property type="entry name" value="ATP-NAD_kinase_N"/>
</dbReference>
<dbReference type="Gene3D" id="3.40.50.10330">
    <property type="entry name" value="Probable inorganic polyphosphate/atp-NAD kinase, domain 1"/>
    <property type="match status" value="1"/>
</dbReference>
<protein>
    <submittedName>
        <fullName evidence="2">Diacylglycerol kinase family protein</fullName>
    </submittedName>
</protein>
<proteinExistence type="predicted"/>
<keyword evidence="2" id="KW-0808">Transferase</keyword>
<gene>
    <name evidence="2" type="ORF">GCM10010406_31480</name>
</gene>